<reference evidence="1" key="1">
    <citation type="submission" date="2014-11" db="EMBL/GenBank/DDBJ databases">
        <authorList>
            <person name="Amaro Gonzalez C."/>
        </authorList>
    </citation>
    <scope>NUCLEOTIDE SEQUENCE</scope>
</reference>
<protein>
    <submittedName>
        <fullName evidence="1">Uncharacterized protein</fullName>
    </submittedName>
</protein>
<dbReference type="AlphaFoldDB" id="A0A0E9VCY2"/>
<accession>A0A0E9VCY2</accession>
<organism evidence="1">
    <name type="scientific">Anguilla anguilla</name>
    <name type="common">European freshwater eel</name>
    <name type="synonym">Muraena anguilla</name>
    <dbReference type="NCBI Taxonomy" id="7936"/>
    <lineage>
        <taxon>Eukaryota</taxon>
        <taxon>Metazoa</taxon>
        <taxon>Chordata</taxon>
        <taxon>Craniata</taxon>
        <taxon>Vertebrata</taxon>
        <taxon>Euteleostomi</taxon>
        <taxon>Actinopterygii</taxon>
        <taxon>Neopterygii</taxon>
        <taxon>Teleostei</taxon>
        <taxon>Anguilliformes</taxon>
        <taxon>Anguillidae</taxon>
        <taxon>Anguilla</taxon>
    </lineage>
</organism>
<dbReference type="EMBL" id="GBXM01032598">
    <property type="protein sequence ID" value="JAH75979.1"/>
    <property type="molecule type" value="Transcribed_RNA"/>
</dbReference>
<proteinExistence type="predicted"/>
<name>A0A0E9VCY2_ANGAN</name>
<evidence type="ECO:0000313" key="1">
    <source>
        <dbReference type="EMBL" id="JAH75979.1"/>
    </source>
</evidence>
<sequence>MFTVEYKKSRKVPKIYFTKNYKSWAITVY</sequence>
<reference evidence="1" key="2">
    <citation type="journal article" date="2015" name="Fish Shellfish Immunol.">
        <title>Early steps in the European eel (Anguilla anguilla)-Vibrio vulnificus interaction in the gills: Role of the RtxA13 toxin.</title>
        <authorList>
            <person name="Callol A."/>
            <person name="Pajuelo D."/>
            <person name="Ebbesson L."/>
            <person name="Teles M."/>
            <person name="MacKenzie S."/>
            <person name="Amaro C."/>
        </authorList>
    </citation>
    <scope>NUCLEOTIDE SEQUENCE</scope>
</reference>